<keyword evidence="3" id="KW-1185">Reference proteome</keyword>
<sequence length="109" mass="12189">MRRRVMSPQTRLALRRGGRRTGPHRMPLVRTHIADRVRAEEIMVRQRALAVRIAMTLFSVIAMLVASVALLPAPWSYLVLLTVPYPLLLLLSHKGVRSAEAVDEAGKSP</sequence>
<proteinExistence type="predicted"/>
<accession>A0ABV8TSU0</accession>
<dbReference type="Proteomes" id="UP001595823">
    <property type="component" value="Unassembled WGS sequence"/>
</dbReference>
<dbReference type="EMBL" id="JBHSDK010000001">
    <property type="protein sequence ID" value="MFC4333819.1"/>
    <property type="molecule type" value="Genomic_DNA"/>
</dbReference>
<evidence type="ECO:0000256" key="1">
    <source>
        <dbReference type="SAM" id="Phobius"/>
    </source>
</evidence>
<keyword evidence="1" id="KW-1133">Transmembrane helix</keyword>
<evidence type="ECO:0000313" key="2">
    <source>
        <dbReference type="EMBL" id="MFC4333819.1"/>
    </source>
</evidence>
<keyword evidence="1" id="KW-0812">Transmembrane</keyword>
<evidence type="ECO:0000313" key="3">
    <source>
        <dbReference type="Proteomes" id="UP001595823"/>
    </source>
</evidence>
<protein>
    <recommendedName>
        <fullName evidence="4">DUF3099 domain-containing protein</fullName>
    </recommendedName>
</protein>
<feature type="transmembrane region" description="Helical" evidence="1">
    <location>
        <begin position="75"/>
        <end position="91"/>
    </location>
</feature>
<dbReference type="RefSeq" id="WP_380762577.1">
    <property type="nucleotide sequence ID" value="NZ_JBHUNX010000001.1"/>
</dbReference>
<reference evidence="3" key="1">
    <citation type="journal article" date="2019" name="Int. J. Syst. Evol. Microbiol.">
        <title>The Global Catalogue of Microorganisms (GCM) 10K type strain sequencing project: providing services to taxonomists for standard genome sequencing and annotation.</title>
        <authorList>
            <consortium name="The Broad Institute Genomics Platform"/>
            <consortium name="The Broad Institute Genome Sequencing Center for Infectious Disease"/>
            <person name="Wu L."/>
            <person name="Ma J."/>
        </authorList>
    </citation>
    <scope>NUCLEOTIDE SEQUENCE [LARGE SCALE GENOMIC DNA]</scope>
    <source>
        <strain evidence="3">IBRC-M 10908</strain>
    </source>
</reference>
<gene>
    <name evidence="2" type="ORF">ACFPET_01245</name>
</gene>
<keyword evidence="1" id="KW-0472">Membrane</keyword>
<organism evidence="2 3">
    <name type="scientific">Salininema proteolyticum</name>
    <dbReference type="NCBI Taxonomy" id="1607685"/>
    <lineage>
        <taxon>Bacteria</taxon>
        <taxon>Bacillati</taxon>
        <taxon>Actinomycetota</taxon>
        <taxon>Actinomycetes</taxon>
        <taxon>Glycomycetales</taxon>
        <taxon>Glycomycetaceae</taxon>
        <taxon>Salininema</taxon>
    </lineage>
</organism>
<comment type="caution">
    <text evidence="2">The sequence shown here is derived from an EMBL/GenBank/DDBJ whole genome shotgun (WGS) entry which is preliminary data.</text>
</comment>
<feature type="transmembrane region" description="Helical" evidence="1">
    <location>
        <begin position="49"/>
        <end position="69"/>
    </location>
</feature>
<name>A0ABV8TSU0_9ACTN</name>
<evidence type="ECO:0008006" key="4">
    <source>
        <dbReference type="Google" id="ProtNLM"/>
    </source>
</evidence>